<dbReference type="AlphaFoldDB" id="K3UKH7"/>
<organism evidence="2 3">
    <name type="scientific">Fusarium pseudograminearum (strain CS3096)</name>
    <name type="common">Wheat and barley crown-rot fungus</name>
    <dbReference type="NCBI Taxonomy" id="1028729"/>
    <lineage>
        <taxon>Eukaryota</taxon>
        <taxon>Fungi</taxon>
        <taxon>Dikarya</taxon>
        <taxon>Ascomycota</taxon>
        <taxon>Pezizomycotina</taxon>
        <taxon>Sordariomycetes</taxon>
        <taxon>Hypocreomycetidae</taxon>
        <taxon>Hypocreales</taxon>
        <taxon>Nectriaceae</taxon>
        <taxon>Fusarium</taxon>
    </lineage>
</organism>
<dbReference type="GeneID" id="20365801"/>
<dbReference type="KEGG" id="fpu:FPSE_07183"/>
<reference evidence="2 3" key="1">
    <citation type="journal article" date="2012" name="PLoS Pathog.">
        <title>Comparative pathogenomics reveals horizontally acquired novel virulence genes in fungi infecting cereal hosts.</title>
        <authorList>
            <person name="Gardiner D.M."/>
            <person name="McDonald M.C."/>
            <person name="Covarelli L."/>
            <person name="Solomon P.S."/>
            <person name="Rusu A.G."/>
            <person name="Marshall M."/>
            <person name="Kazan K."/>
            <person name="Chakraborty S."/>
            <person name="McDonald B.A."/>
            <person name="Manners J.M."/>
        </authorList>
    </citation>
    <scope>NUCLEOTIDE SEQUENCE [LARGE SCALE GENOMIC DNA]</scope>
    <source>
        <strain evidence="2 3">CS3096</strain>
    </source>
</reference>
<sequence>MSWKASDTFKLKPGRFRNGNRSKPSPPNMPYDFENTYGARDATIPPA</sequence>
<evidence type="ECO:0000256" key="1">
    <source>
        <dbReference type="SAM" id="MobiDB-lite"/>
    </source>
</evidence>
<dbReference type="EMBL" id="AFNW01000191">
    <property type="protein sequence ID" value="EKJ72546.1"/>
    <property type="molecule type" value="Genomic_DNA"/>
</dbReference>
<gene>
    <name evidence="2" type="ORF">FPSE_07183</name>
</gene>
<dbReference type="Proteomes" id="UP000007978">
    <property type="component" value="Chromosome 3"/>
</dbReference>
<feature type="region of interest" description="Disordered" evidence="1">
    <location>
        <begin position="1"/>
        <end position="47"/>
    </location>
</feature>
<comment type="caution">
    <text evidence="2">The sequence shown here is derived from an EMBL/GenBank/DDBJ whole genome shotgun (WGS) entry which is preliminary data.</text>
</comment>
<name>K3UKH7_FUSPC</name>
<keyword evidence="3" id="KW-1185">Reference proteome</keyword>
<protein>
    <submittedName>
        <fullName evidence="2">Uncharacterized protein</fullName>
    </submittedName>
</protein>
<dbReference type="RefSeq" id="XP_009258576.1">
    <property type="nucleotide sequence ID" value="XM_009260301.1"/>
</dbReference>
<proteinExistence type="predicted"/>
<accession>K3UKH7</accession>
<evidence type="ECO:0000313" key="3">
    <source>
        <dbReference type="Proteomes" id="UP000007978"/>
    </source>
</evidence>
<dbReference type="HOGENOM" id="CLU_3175473_0_0_1"/>
<evidence type="ECO:0000313" key="2">
    <source>
        <dbReference type="EMBL" id="EKJ72546.1"/>
    </source>
</evidence>